<reference evidence="2 3" key="1">
    <citation type="submission" date="2020-05" db="EMBL/GenBank/DDBJ databases">
        <title>Gimesia benthica sp. nov., a novel planctomycete isolated from a deep-sea water sample of the Northwest Indian Ocean.</title>
        <authorList>
            <person name="Wang J."/>
            <person name="Ruan C."/>
            <person name="Song L."/>
            <person name="Zhu Y."/>
            <person name="Li A."/>
            <person name="Zheng X."/>
            <person name="Wang L."/>
            <person name="Lu Z."/>
            <person name="Huang Y."/>
            <person name="Du W."/>
            <person name="Zhou Y."/>
            <person name="Huang L."/>
            <person name="Dai X."/>
        </authorList>
    </citation>
    <scope>NUCLEOTIDE SEQUENCE [LARGE SCALE GENOMIC DNA]</scope>
    <source>
        <strain evidence="2 3">YYQ-30</strain>
    </source>
</reference>
<feature type="region of interest" description="Disordered" evidence="1">
    <location>
        <begin position="232"/>
        <end position="271"/>
    </location>
</feature>
<dbReference type="InterPro" id="IPR017026">
    <property type="entry name" value="ImuA"/>
</dbReference>
<evidence type="ECO:0000256" key="1">
    <source>
        <dbReference type="SAM" id="MobiDB-lite"/>
    </source>
</evidence>
<organism evidence="2 3">
    <name type="scientific">Halovulum dunhuangense</name>
    <dbReference type="NCBI Taxonomy" id="1505036"/>
    <lineage>
        <taxon>Bacteria</taxon>
        <taxon>Pseudomonadati</taxon>
        <taxon>Pseudomonadota</taxon>
        <taxon>Alphaproteobacteria</taxon>
        <taxon>Rhodobacterales</taxon>
        <taxon>Paracoccaceae</taxon>
        <taxon>Halovulum</taxon>
    </lineage>
</organism>
<dbReference type="Gene3D" id="3.40.50.300">
    <property type="entry name" value="P-loop containing nucleotide triphosphate hydrolases"/>
    <property type="match status" value="1"/>
</dbReference>
<sequence length="271" mass="28972">MHSDAASLLDRLSLSPRPGRGVTRLGLGLPAPDARLEGGLALGALHEIRAAEARDIGAATGLVVALLAGLCARSGRDRVLWISDPATARDAGLPCPDGIAQYGLDPSRLTLVHPVDVKSALWAAEEGARCTDLAAVVLHLHGNPPLFDRVAGRRLMLRAQESGVTVLVLRQSGVAEAGAALTRWRVAPLPSPPDPEFPEGLGLPQHRLILERSRTGQTGDWPVIWNPKRRAFDHGRIDTPPKDPLDRLPASAHRPDRAGQMGQVVDLRRTP</sequence>
<feature type="compositionally biased region" description="Basic and acidic residues" evidence="1">
    <location>
        <begin position="232"/>
        <end position="246"/>
    </location>
</feature>
<dbReference type="Proteomes" id="UP000572377">
    <property type="component" value="Unassembled WGS sequence"/>
</dbReference>
<accession>A0A849L435</accession>
<comment type="caution">
    <text evidence="2">The sequence shown here is derived from an EMBL/GenBank/DDBJ whole genome shotgun (WGS) entry which is preliminary data.</text>
</comment>
<proteinExistence type="predicted"/>
<keyword evidence="3" id="KW-1185">Reference proteome</keyword>
<dbReference type="AlphaFoldDB" id="A0A849L435"/>
<evidence type="ECO:0000313" key="2">
    <source>
        <dbReference type="EMBL" id="NNU81178.1"/>
    </source>
</evidence>
<dbReference type="RefSeq" id="WP_171325904.1">
    <property type="nucleotide sequence ID" value="NZ_JABFBC010000002.1"/>
</dbReference>
<dbReference type="PIRSF" id="PIRSF034285">
    <property type="entry name" value="UCP034285"/>
    <property type="match status" value="1"/>
</dbReference>
<protein>
    <submittedName>
        <fullName evidence="2">DNA repair protein</fullName>
    </submittedName>
</protein>
<dbReference type="InterPro" id="IPR027417">
    <property type="entry name" value="P-loop_NTPase"/>
</dbReference>
<name>A0A849L435_9RHOB</name>
<evidence type="ECO:0000313" key="3">
    <source>
        <dbReference type="Proteomes" id="UP000572377"/>
    </source>
</evidence>
<dbReference type="SUPFAM" id="SSF52540">
    <property type="entry name" value="P-loop containing nucleoside triphosphate hydrolases"/>
    <property type="match status" value="1"/>
</dbReference>
<gene>
    <name evidence="2" type="ORF">HMH01_12100</name>
</gene>
<dbReference type="EMBL" id="JABFBC010000002">
    <property type="protein sequence ID" value="NNU81178.1"/>
    <property type="molecule type" value="Genomic_DNA"/>
</dbReference>